<accession>A0A7S8ECG6</accession>
<organism evidence="2 3">
    <name type="scientific">Phototrophicus methaneseepsis</name>
    <dbReference type="NCBI Taxonomy" id="2710758"/>
    <lineage>
        <taxon>Bacteria</taxon>
        <taxon>Bacillati</taxon>
        <taxon>Chloroflexota</taxon>
        <taxon>Candidatus Thermofontia</taxon>
        <taxon>Phototrophicales</taxon>
        <taxon>Phototrophicaceae</taxon>
        <taxon>Phototrophicus</taxon>
    </lineage>
</organism>
<feature type="transmembrane region" description="Helical" evidence="1">
    <location>
        <begin position="62"/>
        <end position="83"/>
    </location>
</feature>
<feature type="transmembrane region" description="Helical" evidence="1">
    <location>
        <begin position="123"/>
        <end position="141"/>
    </location>
</feature>
<name>A0A7S8ECG6_9CHLR</name>
<dbReference type="EMBL" id="CP062983">
    <property type="protein sequence ID" value="QPC84411.1"/>
    <property type="molecule type" value="Genomic_DNA"/>
</dbReference>
<dbReference type="Proteomes" id="UP000594468">
    <property type="component" value="Chromosome"/>
</dbReference>
<feature type="transmembrane region" description="Helical" evidence="1">
    <location>
        <begin position="147"/>
        <end position="165"/>
    </location>
</feature>
<dbReference type="RefSeq" id="WP_195172474.1">
    <property type="nucleotide sequence ID" value="NZ_CP062983.1"/>
</dbReference>
<keyword evidence="1" id="KW-0812">Transmembrane</keyword>
<evidence type="ECO:0000313" key="3">
    <source>
        <dbReference type="Proteomes" id="UP000594468"/>
    </source>
</evidence>
<keyword evidence="1" id="KW-0472">Membrane</keyword>
<gene>
    <name evidence="2" type="ORF">G4Y79_08560</name>
</gene>
<dbReference type="KEGG" id="pmet:G4Y79_08560"/>
<dbReference type="Pfam" id="PF11667">
    <property type="entry name" value="DUF3267"/>
    <property type="match status" value="1"/>
</dbReference>
<keyword evidence="3" id="KW-1185">Reference proteome</keyword>
<dbReference type="InterPro" id="IPR021683">
    <property type="entry name" value="DUF3267"/>
</dbReference>
<dbReference type="AlphaFoldDB" id="A0A7S8ECG6"/>
<feature type="transmembrane region" description="Helical" evidence="1">
    <location>
        <begin position="31"/>
        <end position="50"/>
    </location>
</feature>
<proteinExistence type="predicted"/>
<evidence type="ECO:0000313" key="2">
    <source>
        <dbReference type="EMBL" id="QPC84411.1"/>
    </source>
</evidence>
<sequence>MRVIALSLLTTAPAGYRTHDYSVSIAQLPSWVIWLSVVLMVFPALVYLLIYGWDATWGNLSILALLVEFVVLIVAHELVHAIGWKFASGLPWAKFRFGILWQGLAPYCHAIEPMSLQAYRIGAILPLFITGVLPWLVALVVGDTSLAIVGALLISGAVGDIYVIWTLRALPASVLVQDHTSRVGCVVYMPTDESPQGDDLLGG</sequence>
<evidence type="ECO:0000256" key="1">
    <source>
        <dbReference type="SAM" id="Phobius"/>
    </source>
</evidence>
<keyword evidence="1" id="KW-1133">Transmembrane helix</keyword>
<protein>
    <submittedName>
        <fullName evidence="2">DUF3267 domain-containing protein</fullName>
    </submittedName>
</protein>
<reference evidence="2 3" key="1">
    <citation type="submission" date="2020-02" db="EMBL/GenBank/DDBJ databases">
        <authorList>
            <person name="Zheng R.K."/>
            <person name="Sun C.M."/>
        </authorList>
    </citation>
    <scope>NUCLEOTIDE SEQUENCE [LARGE SCALE GENOMIC DNA]</scope>
    <source>
        <strain evidence="3">rifampicinis</strain>
    </source>
</reference>